<dbReference type="RefSeq" id="WP_141616429.1">
    <property type="nucleotide sequence ID" value="NZ_CP041253.1"/>
</dbReference>
<keyword evidence="3" id="KW-1185">Reference proteome</keyword>
<evidence type="ECO:0000313" key="3">
    <source>
        <dbReference type="Proteomes" id="UP000316614"/>
    </source>
</evidence>
<accession>A0A514CNC5</accession>
<dbReference type="KEGG" id="echi:FKX85_20135"/>
<proteinExistence type="predicted"/>
<reference evidence="2 3" key="1">
    <citation type="submission" date="2019-06" db="EMBL/GenBank/DDBJ databases">
        <title>Echinicola alkalisoli sp. nov. isolated from saline soil.</title>
        <authorList>
            <person name="Sun J.-Q."/>
            <person name="Xu L."/>
        </authorList>
    </citation>
    <scope>NUCLEOTIDE SEQUENCE [LARGE SCALE GENOMIC DNA]</scope>
    <source>
        <strain evidence="2 3">LN3S3</strain>
    </source>
</reference>
<dbReference type="AlphaFoldDB" id="A0A514CNC5"/>
<name>A0A514CNC5_9BACT</name>
<dbReference type="InterPro" id="IPR056695">
    <property type="entry name" value="DUF7793"/>
</dbReference>
<dbReference type="OrthoDB" id="957652at2"/>
<feature type="domain" description="DUF7793" evidence="1">
    <location>
        <begin position="14"/>
        <end position="124"/>
    </location>
</feature>
<dbReference type="EMBL" id="CP041253">
    <property type="protein sequence ID" value="QDH81214.1"/>
    <property type="molecule type" value="Genomic_DNA"/>
</dbReference>
<sequence>MEYIKTRTQEFKLLENGIIVCKVLPNKFLELEDGQENLQAVTTLADGKRAALLVDISMAKGISKECRELFGSEQCAKIQYAVGIVAKSQMANLIGNFFLGFNRPLFPTRLFTECSKAMEWLKTINNEEKK</sequence>
<dbReference type="Pfam" id="PF25056">
    <property type="entry name" value="DUF7793"/>
    <property type="match status" value="1"/>
</dbReference>
<organism evidence="2 3">
    <name type="scientific">Echinicola soli</name>
    <dbReference type="NCBI Taxonomy" id="2591634"/>
    <lineage>
        <taxon>Bacteria</taxon>
        <taxon>Pseudomonadati</taxon>
        <taxon>Bacteroidota</taxon>
        <taxon>Cytophagia</taxon>
        <taxon>Cytophagales</taxon>
        <taxon>Cyclobacteriaceae</taxon>
        <taxon>Echinicola</taxon>
    </lineage>
</organism>
<protein>
    <recommendedName>
        <fullName evidence="1">DUF7793 domain-containing protein</fullName>
    </recommendedName>
</protein>
<dbReference type="Gene3D" id="3.40.1680.10">
    <property type="entry name" value="yp_829618.1 domain like"/>
    <property type="match status" value="1"/>
</dbReference>
<gene>
    <name evidence="2" type="ORF">FKX85_20135</name>
</gene>
<evidence type="ECO:0000259" key="1">
    <source>
        <dbReference type="Pfam" id="PF25056"/>
    </source>
</evidence>
<evidence type="ECO:0000313" key="2">
    <source>
        <dbReference type="EMBL" id="QDH81214.1"/>
    </source>
</evidence>
<dbReference type="Gene3D" id="3.40.970.30">
    <property type="entry name" value="yp_829618.1 like domains"/>
    <property type="match status" value="1"/>
</dbReference>
<dbReference type="Proteomes" id="UP000316614">
    <property type="component" value="Chromosome"/>
</dbReference>